<feature type="region of interest" description="Disordered" evidence="1">
    <location>
        <begin position="68"/>
        <end position="88"/>
    </location>
</feature>
<sequence>MAATLRAEIRSASTRNPDSAPMTARSGAGSGDRFAATPSGRATAPDCDPAALPDSDVAAAIAPLRARLDAGLDGRLPTPALPDRPAAR</sequence>
<keyword evidence="3" id="KW-1185">Reference proteome</keyword>
<evidence type="ECO:0000313" key="2">
    <source>
        <dbReference type="EMBL" id="MET3868929.1"/>
    </source>
</evidence>
<accession>A0ABV2NQX2</accession>
<dbReference type="EMBL" id="JBEPNW010000002">
    <property type="protein sequence ID" value="MET3868929.1"/>
    <property type="molecule type" value="Genomic_DNA"/>
</dbReference>
<dbReference type="RefSeq" id="WP_012318763.1">
    <property type="nucleotide sequence ID" value="NZ_BJXP01000027.1"/>
</dbReference>
<protein>
    <submittedName>
        <fullName evidence="2">Uncharacterized protein</fullName>
    </submittedName>
</protein>
<dbReference type="Proteomes" id="UP001549119">
    <property type="component" value="Unassembled WGS sequence"/>
</dbReference>
<name>A0ABV2NQX2_9HYPH</name>
<comment type="caution">
    <text evidence="2">The sequence shown here is derived from an EMBL/GenBank/DDBJ whole genome shotgun (WGS) entry which is preliminary data.</text>
</comment>
<evidence type="ECO:0000313" key="3">
    <source>
        <dbReference type="Proteomes" id="UP001549119"/>
    </source>
</evidence>
<dbReference type="GeneID" id="25390460"/>
<evidence type="ECO:0000256" key="1">
    <source>
        <dbReference type="SAM" id="MobiDB-lite"/>
    </source>
</evidence>
<organism evidence="2 3">
    <name type="scientific">Methylobacterium radiotolerans</name>
    <dbReference type="NCBI Taxonomy" id="31998"/>
    <lineage>
        <taxon>Bacteria</taxon>
        <taxon>Pseudomonadati</taxon>
        <taxon>Pseudomonadota</taxon>
        <taxon>Alphaproteobacteria</taxon>
        <taxon>Hyphomicrobiales</taxon>
        <taxon>Methylobacteriaceae</taxon>
        <taxon>Methylobacterium</taxon>
    </lineage>
</organism>
<reference evidence="2 3" key="1">
    <citation type="submission" date="2024-06" db="EMBL/GenBank/DDBJ databases">
        <title>Genomics of switchgrass bacterial isolates.</title>
        <authorList>
            <person name="Shade A."/>
        </authorList>
    </citation>
    <scope>NUCLEOTIDE SEQUENCE [LARGE SCALE GENOMIC DNA]</scope>
    <source>
        <strain evidence="2 3">PvP084</strain>
    </source>
</reference>
<gene>
    <name evidence="2" type="ORF">ABIC20_006238</name>
</gene>
<feature type="region of interest" description="Disordered" evidence="1">
    <location>
        <begin position="1"/>
        <end position="49"/>
    </location>
</feature>
<proteinExistence type="predicted"/>